<comment type="similarity">
    <text evidence="1">Belongs to the FAH family.</text>
</comment>
<keyword evidence="2" id="KW-0479">Metal-binding</keyword>
<evidence type="ECO:0000313" key="5">
    <source>
        <dbReference type="Proteomes" id="UP001206639"/>
    </source>
</evidence>
<comment type="caution">
    <text evidence="4">The sequence shown here is derived from an EMBL/GenBank/DDBJ whole genome shotgun (WGS) entry which is preliminary data.</text>
</comment>
<protein>
    <submittedName>
        <fullName evidence="4">Fumarylacetoacetate hydrolase family protein</fullName>
    </submittedName>
</protein>
<name>A0ABT2MEM3_9MYCO</name>
<dbReference type="Gene3D" id="3.90.850.10">
    <property type="entry name" value="Fumarylacetoacetase-like, C-terminal domain"/>
    <property type="match status" value="1"/>
</dbReference>
<dbReference type="Pfam" id="PF01557">
    <property type="entry name" value="FAA_hydrolase"/>
    <property type="match status" value="1"/>
</dbReference>
<evidence type="ECO:0000259" key="3">
    <source>
        <dbReference type="Pfam" id="PF01557"/>
    </source>
</evidence>
<proteinExistence type="inferred from homology"/>
<dbReference type="PANTHER" id="PTHR42796">
    <property type="entry name" value="FUMARYLACETOACETATE HYDROLASE DOMAIN-CONTAINING PROTEIN 2A-RELATED"/>
    <property type="match status" value="1"/>
</dbReference>
<dbReference type="GO" id="GO:0016787">
    <property type="term" value="F:hydrolase activity"/>
    <property type="evidence" value="ECO:0007669"/>
    <property type="project" value="UniProtKB-KW"/>
</dbReference>
<sequence>MRIANVDGRLKLLVGSGVVDVEKSSDARFSSDPQAIYEEWADFRAWAATVTEATEPFDPDKAGPPVPSPRQCFAIGLNYREHAAEAGEEAPDKPIVFTKFVSSFSGPVTEVELPPGTVDWEVEMVAVISKTARNVPAEAGWDYVAGLTVGQDLSERALQLHGNSAQWSLAKSLPGFSPLGATLVTPDELEDRDNLRIGCEIDQEIVQDSTTGLMIYPVPELVAYLSGLLTLYPGDVIFTGTPPGVGVARKPQRFLQVGEHLRSWVEHLGTLDQRFIAPKS</sequence>
<accession>A0ABT2MEM3</accession>
<dbReference type="InterPro" id="IPR036663">
    <property type="entry name" value="Fumarylacetoacetase_C_sf"/>
</dbReference>
<dbReference type="InterPro" id="IPR011234">
    <property type="entry name" value="Fumarylacetoacetase-like_C"/>
</dbReference>
<gene>
    <name evidence="4" type="ORF">N4S67_20145</name>
</gene>
<dbReference type="Proteomes" id="UP001206639">
    <property type="component" value="Unassembled WGS sequence"/>
</dbReference>
<evidence type="ECO:0000313" key="4">
    <source>
        <dbReference type="EMBL" id="MCT7660718.1"/>
    </source>
</evidence>
<dbReference type="SUPFAM" id="SSF56529">
    <property type="entry name" value="FAH"/>
    <property type="match status" value="1"/>
</dbReference>
<dbReference type="EMBL" id="JAODWD010000005">
    <property type="protein sequence ID" value="MCT7660718.1"/>
    <property type="molecule type" value="Genomic_DNA"/>
</dbReference>
<keyword evidence="5" id="KW-1185">Reference proteome</keyword>
<organism evidence="4 5">
    <name type="scientific">Mycobacterium deserti</name>
    <dbReference type="NCBI Taxonomy" id="2978347"/>
    <lineage>
        <taxon>Bacteria</taxon>
        <taxon>Bacillati</taxon>
        <taxon>Actinomycetota</taxon>
        <taxon>Actinomycetes</taxon>
        <taxon>Mycobacteriales</taxon>
        <taxon>Mycobacteriaceae</taxon>
        <taxon>Mycobacterium</taxon>
    </lineage>
</organism>
<dbReference type="InterPro" id="IPR051121">
    <property type="entry name" value="FAH"/>
</dbReference>
<reference evidence="5" key="1">
    <citation type="submission" date="2023-07" db="EMBL/GenBank/DDBJ databases">
        <authorList>
            <person name="Deng Y."/>
            <person name="Zhang Y.-Q."/>
        </authorList>
    </citation>
    <scope>NUCLEOTIDE SEQUENCE [LARGE SCALE GENOMIC DNA]</scope>
    <source>
        <strain evidence="5">CPCC 205710</strain>
    </source>
</reference>
<dbReference type="PANTHER" id="PTHR42796:SF4">
    <property type="entry name" value="FUMARYLACETOACETATE HYDROLASE DOMAIN-CONTAINING PROTEIN 2A"/>
    <property type="match status" value="1"/>
</dbReference>
<keyword evidence="4" id="KW-0378">Hydrolase</keyword>
<evidence type="ECO:0000256" key="2">
    <source>
        <dbReference type="ARBA" id="ARBA00022723"/>
    </source>
</evidence>
<evidence type="ECO:0000256" key="1">
    <source>
        <dbReference type="ARBA" id="ARBA00010211"/>
    </source>
</evidence>
<feature type="domain" description="Fumarylacetoacetase-like C-terminal" evidence="3">
    <location>
        <begin position="72"/>
        <end position="275"/>
    </location>
</feature>
<dbReference type="RefSeq" id="WP_260994796.1">
    <property type="nucleotide sequence ID" value="NZ_JAODWD010000005.1"/>
</dbReference>